<dbReference type="EMBL" id="JANKHG010000017">
    <property type="protein sequence ID" value="MCR2746502.1"/>
    <property type="molecule type" value="Genomic_DNA"/>
</dbReference>
<reference evidence="1" key="1">
    <citation type="submission" date="2022-07" db="EMBL/GenBank/DDBJ databases">
        <authorList>
            <person name="Xamxidin M."/>
        </authorList>
    </citation>
    <scope>NUCLEOTIDE SEQUENCE</scope>
    <source>
        <strain evidence="1">YS8-69</strain>
    </source>
</reference>
<dbReference type="RefSeq" id="WP_257511738.1">
    <property type="nucleotide sequence ID" value="NZ_JANKHG010000017.1"/>
</dbReference>
<evidence type="ECO:0000313" key="2">
    <source>
        <dbReference type="Proteomes" id="UP001165267"/>
    </source>
</evidence>
<dbReference type="PROSITE" id="PS51257">
    <property type="entry name" value="PROKAR_LIPOPROTEIN"/>
    <property type="match status" value="1"/>
</dbReference>
<evidence type="ECO:0008006" key="3">
    <source>
        <dbReference type="Google" id="ProtNLM"/>
    </source>
</evidence>
<evidence type="ECO:0000313" key="1">
    <source>
        <dbReference type="EMBL" id="MCR2746502.1"/>
    </source>
</evidence>
<gene>
    <name evidence="1" type="ORF">NSP04_07560</name>
</gene>
<protein>
    <recommendedName>
        <fullName evidence="3">Lipoprotein</fullName>
    </recommendedName>
</protein>
<keyword evidence="2" id="KW-1185">Reference proteome</keyword>
<comment type="caution">
    <text evidence="1">The sequence shown here is derived from an EMBL/GenBank/DDBJ whole genome shotgun (WGS) entry which is preliminary data.</text>
</comment>
<organism evidence="1 2">
    <name type="scientific">Limnobacter parvus</name>
    <dbReference type="NCBI Taxonomy" id="2939690"/>
    <lineage>
        <taxon>Bacteria</taxon>
        <taxon>Pseudomonadati</taxon>
        <taxon>Pseudomonadota</taxon>
        <taxon>Betaproteobacteria</taxon>
        <taxon>Burkholderiales</taxon>
        <taxon>Burkholderiaceae</taxon>
        <taxon>Limnobacter</taxon>
    </lineage>
</organism>
<accession>A0ABT1XGV5</accession>
<dbReference type="Proteomes" id="UP001165267">
    <property type="component" value="Unassembled WGS sequence"/>
</dbReference>
<sequence length="131" mass="14082">MHKVICIGLLAGLAGCASSHDLSSGSNMLGGGYKQEELGPGLFSIYARSNHAPWANYEAARVTWRNGAEKACGSGAYDELAINESERDTGLQTSTGVRYMVTERTGYAQCDSSTLSESEVQQRVNKDSLIR</sequence>
<proteinExistence type="predicted"/>
<name>A0ABT1XGV5_9BURK</name>